<dbReference type="PANTHER" id="PTHR43046">
    <property type="entry name" value="GDP-MANNOSE MANNOSYL HYDROLASE"/>
    <property type="match status" value="1"/>
</dbReference>
<protein>
    <submittedName>
        <fullName evidence="7">NUDIX domain-containing protein</fullName>
    </submittedName>
</protein>
<comment type="cofactor">
    <cofactor evidence="1">
        <name>Mg(2+)</name>
        <dbReference type="ChEBI" id="CHEBI:18420"/>
    </cofactor>
</comment>
<dbReference type="Proteomes" id="UP001232536">
    <property type="component" value="Unassembled WGS sequence"/>
</dbReference>
<evidence type="ECO:0000256" key="5">
    <source>
        <dbReference type="RuleBase" id="RU003476"/>
    </source>
</evidence>
<accession>A0ABT9DA91</accession>
<proteinExistence type="inferred from homology"/>
<evidence type="ECO:0000256" key="4">
    <source>
        <dbReference type="ARBA" id="ARBA00022842"/>
    </source>
</evidence>
<dbReference type="PANTHER" id="PTHR43046:SF12">
    <property type="entry name" value="GDP-MANNOSE MANNOSYL HYDROLASE"/>
    <property type="match status" value="1"/>
</dbReference>
<reference evidence="7 8" key="1">
    <citation type="submission" date="2023-07" db="EMBL/GenBank/DDBJ databases">
        <title>Description of novel actinomycetes strains, isolated from tidal flat sediment.</title>
        <authorList>
            <person name="Lu C."/>
        </authorList>
    </citation>
    <scope>NUCLEOTIDE SEQUENCE [LARGE SCALE GENOMIC DNA]</scope>
    <source>
        <strain evidence="7 8">SYSU T00b441</strain>
    </source>
</reference>
<keyword evidence="8" id="KW-1185">Reference proteome</keyword>
<feature type="domain" description="Nudix hydrolase" evidence="6">
    <location>
        <begin position="23"/>
        <end position="166"/>
    </location>
</feature>
<keyword evidence="3 5" id="KW-0378">Hydrolase</keyword>
<dbReference type="RefSeq" id="WP_304601431.1">
    <property type="nucleotide sequence ID" value="NZ_JAUQYO010000001.1"/>
</dbReference>
<dbReference type="PRINTS" id="PR00502">
    <property type="entry name" value="NUDIXFAMILY"/>
</dbReference>
<evidence type="ECO:0000259" key="6">
    <source>
        <dbReference type="PROSITE" id="PS51462"/>
    </source>
</evidence>
<dbReference type="CDD" id="cd04685">
    <property type="entry name" value="NUDIX_Hydrolase"/>
    <property type="match status" value="1"/>
</dbReference>
<gene>
    <name evidence="7" type="ORF">Q6348_11520</name>
</gene>
<evidence type="ECO:0000256" key="2">
    <source>
        <dbReference type="ARBA" id="ARBA00005582"/>
    </source>
</evidence>
<evidence type="ECO:0000313" key="7">
    <source>
        <dbReference type="EMBL" id="MDO8107827.1"/>
    </source>
</evidence>
<dbReference type="Pfam" id="PF00293">
    <property type="entry name" value="NUDIX"/>
    <property type="match status" value="1"/>
</dbReference>
<organism evidence="7 8">
    <name type="scientific">Actinotalea lenta</name>
    <dbReference type="NCBI Taxonomy" id="3064654"/>
    <lineage>
        <taxon>Bacteria</taxon>
        <taxon>Bacillati</taxon>
        <taxon>Actinomycetota</taxon>
        <taxon>Actinomycetes</taxon>
        <taxon>Micrococcales</taxon>
        <taxon>Cellulomonadaceae</taxon>
        <taxon>Actinotalea</taxon>
    </lineage>
</organism>
<evidence type="ECO:0000313" key="8">
    <source>
        <dbReference type="Proteomes" id="UP001232536"/>
    </source>
</evidence>
<dbReference type="Gene3D" id="3.90.79.10">
    <property type="entry name" value="Nucleoside Triphosphate Pyrophosphohydrolase"/>
    <property type="match status" value="1"/>
</dbReference>
<dbReference type="InterPro" id="IPR000086">
    <property type="entry name" value="NUDIX_hydrolase_dom"/>
</dbReference>
<dbReference type="InterPro" id="IPR020084">
    <property type="entry name" value="NUDIX_hydrolase_CS"/>
</dbReference>
<evidence type="ECO:0000256" key="3">
    <source>
        <dbReference type="ARBA" id="ARBA00022801"/>
    </source>
</evidence>
<keyword evidence="4" id="KW-0460">Magnesium</keyword>
<dbReference type="SUPFAM" id="SSF55811">
    <property type="entry name" value="Nudix"/>
    <property type="match status" value="1"/>
</dbReference>
<name>A0ABT9DA91_9CELL</name>
<dbReference type="InterPro" id="IPR020476">
    <property type="entry name" value="Nudix_hydrolase"/>
</dbReference>
<dbReference type="PROSITE" id="PS51462">
    <property type="entry name" value="NUDIX"/>
    <property type="match status" value="1"/>
</dbReference>
<dbReference type="EMBL" id="JAUQYP010000001">
    <property type="protein sequence ID" value="MDO8107827.1"/>
    <property type="molecule type" value="Genomic_DNA"/>
</dbReference>
<evidence type="ECO:0000256" key="1">
    <source>
        <dbReference type="ARBA" id="ARBA00001946"/>
    </source>
</evidence>
<comment type="caution">
    <text evidence="7">The sequence shown here is derived from an EMBL/GenBank/DDBJ whole genome shotgun (WGS) entry which is preliminary data.</text>
</comment>
<dbReference type="PROSITE" id="PS00893">
    <property type="entry name" value="NUDIX_BOX"/>
    <property type="match status" value="1"/>
</dbReference>
<dbReference type="InterPro" id="IPR015797">
    <property type="entry name" value="NUDIX_hydrolase-like_dom_sf"/>
</dbReference>
<sequence>MTAAAGRPGFLGPDWTLGADGRWHRRGARVLLLDEQDRLLLARGHDADRPERSWWFTVGGGIDEGESARQAAARELFEETGLRLDAERLVGPVLRRAAVFDFWALPVRQDEVFFLARIADAPELVADGWTAIERDFMDELAWWDLDDLEAQHLEVFPARLPAVVRGLLNGWDGVLRTLPDGA</sequence>
<comment type="similarity">
    <text evidence="2 5">Belongs to the Nudix hydrolase family.</text>
</comment>